<name>A0A172Y3T8_9CAUL</name>
<dbReference type="AlphaFoldDB" id="A0A172Y3T8"/>
<evidence type="ECO:0000313" key="2">
    <source>
        <dbReference type="Proteomes" id="UP000077603"/>
    </source>
</evidence>
<dbReference type="Proteomes" id="UP000077603">
    <property type="component" value="Chromosome"/>
</dbReference>
<proteinExistence type="predicted"/>
<gene>
    <name evidence="1" type="ORF">DA69_02755</name>
</gene>
<keyword evidence="2" id="KW-1185">Reference proteome</keyword>
<reference evidence="1 2" key="1">
    <citation type="journal article" date="2014" name="Genome Announc.">
        <title>Genome Sequence of a Promising Hydrogen-Producing Facultative Anaerobic Bacterium, Brevundimonas naejangsanensis Strain B1.</title>
        <authorList>
            <person name="Su H."/>
            <person name="Zhang T."/>
            <person name="Bao M."/>
            <person name="Jiang Y."/>
            <person name="Wang Y."/>
            <person name="Tan T."/>
        </authorList>
    </citation>
    <scope>NUCLEOTIDE SEQUENCE [LARGE SCALE GENOMIC DNA]</scope>
    <source>
        <strain evidence="1 2">B1</strain>
    </source>
</reference>
<sequence length="252" mass="27550">MAEDRIVAAIEAMVGDKLARELVRDFRKMRADLATKTLERASPGKFVETFVQCLQQIASGTYDAVPKVDHYLDKVAATQGKLPESLRITAPRIARSVYTVRNKRNIAHKGEVDPNTIDLAYAHHAAAWIMAELVRISTAISMEEAGRLIALLQAPVGDLVEEIDGVRLVHGDLSVRSELLILLHSHYPDAVPLAVVKASLSRRGPSTAGNKLRELEQAKFVHGDSKVGYRLTSAGFKEAVAEIQTLVKPEAA</sequence>
<dbReference type="EMBL" id="CP015614">
    <property type="protein sequence ID" value="ANF53765.1"/>
    <property type="molecule type" value="Genomic_DNA"/>
</dbReference>
<dbReference type="OrthoDB" id="8478929at2"/>
<protein>
    <submittedName>
        <fullName evidence="1">Uncharacterized protein</fullName>
    </submittedName>
</protein>
<organism evidence="1 2">
    <name type="scientific">Brevundimonas naejangsanensis</name>
    <dbReference type="NCBI Taxonomy" id="588932"/>
    <lineage>
        <taxon>Bacteria</taxon>
        <taxon>Pseudomonadati</taxon>
        <taxon>Pseudomonadota</taxon>
        <taxon>Alphaproteobacteria</taxon>
        <taxon>Caulobacterales</taxon>
        <taxon>Caulobacteraceae</taxon>
        <taxon>Brevundimonas</taxon>
    </lineage>
</organism>
<accession>A0A172Y3T8</accession>
<dbReference type="RefSeq" id="WP_025977574.1">
    <property type="nucleotide sequence ID" value="NZ_CP015614.1"/>
</dbReference>
<evidence type="ECO:0000313" key="1">
    <source>
        <dbReference type="EMBL" id="ANF53765.1"/>
    </source>
</evidence>
<dbReference type="KEGG" id="bne:DA69_02755"/>